<reference evidence="3 4" key="1">
    <citation type="submission" date="2019-05" db="EMBL/GenBank/DDBJ databases">
        <title>Emergence of the Ug99 lineage of the wheat stem rust pathogen through somatic hybridization.</title>
        <authorList>
            <person name="Li F."/>
            <person name="Upadhyaya N.M."/>
            <person name="Sperschneider J."/>
            <person name="Matny O."/>
            <person name="Nguyen-Phuc H."/>
            <person name="Mago R."/>
            <person name="Raley C."/>
            <person name="Miller M.E."/>
            <person name="Silverstein K.A.T."/>
            <person name="Henningsen E."/>
            <person name="Hirsch C.D."/>
            <person name="Visser B."/>
            <person name="Pretorius Z.A."/>
            <person name="Steffenson B.J."/>
            <person name="Schwessinger B."/>
            <person name="Dodds P.N."/>
            <person name="Figueroa M."/>
        </authorList>
    </citation>
    <scope>NUCLEOTIDE SEQUENCE [LARGE SCALE GENOMIC DNA]</scope>
    <source>
        <strain evidence="1">21-0</strain>
        <strain evidence="2 4">Ug99</strain>
    </source>
</reference>
<name>A0A5B0PLH6_PUCGR</name>
<evidence type="ECO:0000313" key="2">
    <source>
        <dbReference type="EMBL" id="KAA1136227.1"/>
    </source>
</evidence>
<evidence type="ECO:0000313" key="3">
    <source>
        <dbReference type="Proteomes" id="UP000324748"/>
    </source>
</evidence>
<proteinExistence type="predicted"/>
<keyword evidence="3" id="KW-1185">Reference proteome</keyword>
<dbReference type="Proteomes" id="UP000325313">
    <property type="component" value="Unassembled WGS sequence"/>
</dbReference>
<sequence length="114" mass="12655">MTKREPLSQYTLNGQQRTARPLSLIDQHPSQPNIKSTLVSLLQESLALPALLLSIHSEPDKDMLSSSSLQFIISTPLDLKLVKQALDAGQLENWSSIDELFAVCRSSPAIPRFQ</sequence>
<evidence type="ECO:0000313" key="4">
    <source>
        <dbReference type="Proteomes" id="UP000325313"/>
    </source>
</evidence>
<gene>
    <name evidence="1" type="ORF">PGT21_029223</name>
    <name evidence="2" type="ORF">PGTUg99_007333</name>
</gene>
<dbReference type="EMBL" id="VDEP01000035">
    <property type="protein sequence ID" value="KAA1136227.1"/>
    <property type="molecule type" value="Genomic_DNA"/>
</dbReference>
<organism evidence="1 3">
    <name type="scientific">Puccinia graminis f. sp. tritici</name>
    <dbReference type="NCBI Taxonomy" id="56615"/>
    <lineage>
        <taxon>Eukaryota</taxon>
        <taxon>Fungi</taxon>
        <taxon>Dikarya</taxon>
        <taxon>Basidiomycota</taxon>
        <taxon>Pucciniomycotina</taxon>
        <taxon>Pucciniomycetes</taxon>
        <taxon>Pucciniales</taxon>
        <taxon>Pucciniaceae</taxon>
        <taxon>Puccinia</taxon>
    </lineage>
</organism>
<dbReference type="OrthoDB" id="10295007at2759"/>
<dbReference type="Proteomes" id="UP000324748">
    <property type="component" value="Unassembled WGS sequence"/>
</dbReference>
<evidence type="ECO:0000313" key="1">
    <source>
        <dbReference type="EMBL" id="KAA1101753.1"/>
    </source>
</evidence>
<comment type="caution">
    <text evidence="1">The sequence shown here is derived from an EMBL/GenBank/DDBJ whole genome shotgun (WGS) entry which is preliminary data.</text>
</comment>
<dbReference type="AlphaFoldDB" id="A0A5B0PLH6"/>
<accession>A0A5B0PLH6</accession>
<dbReference type="EMBL" id="VSWC01000053">
    <property type="protein sequence ID" value="KAA1101753.1"/>
    <property type="molecule type" value="Genomic_DNA"/>
</dbReference>
<protein>
    <submittedName>
        <fullName evidence="1">Uncharacterized protein</fullName>
    </submittedName>
</protein>